<reference evidence="1 2" key="1">
    <citation type="submission" date="2016-11" db="EMBL/GenBank/DDBJ databases">
        <authorList>
            <person name="Jaros S."/>
            <person name="Januszkiewicz K."/>
            <person name="Wedrychowicz H."/>
        </authorList>
    </citation>
    <scope>NUCLEOTIDE SEQUENCE [LARGE SCALE GENOMIC DNA]</scope>
    <source>
        <strain evidence="1 2">DSM 43832</strain>
    </source>
</reference>
<evidence type="ECO:0008006" key="3">
    <source>
        <dbReference type="Google" id="ProtNLM"/>
    </source>
</evidence>
<protein>
    <recommendedName>
        <fullName evidence="3">Tetratricopeptide repeat-containing protein</fullName>
    </recommendedName>
</protein>
<gene>
    <name evidence="1" type="ORF">SAMN05443637_10431</name>
</gene>
<evidence type="ECO:0000313" key="1">
    <source>
        <dbReference type="EMBL" id="SHK24155.1"/>
    </source>
</evidence>
<proteinExistence type="predicted"/>
<evidence type="ECO:0000313" key="2">
    <source>
        <dbReference type="Proteomes" id="UP000184363"/>
    </source>
</evidence>
<dbReference type="AlphaFoldDB" id="A0A1M6QVC6"/>
<name>A0A1M6QVC6_PSETH</name>
<dbReference type="STRING" id="1848.SAMN05443637_10431"/>
<keyword evidence="2" id="KW-1185">Reference proteome</keyword>
<dbReference type="EMBL" id="FRAP01000004">
    <property type="protein sequence ID" value="SHK24155.1"/>
    <property type="molecule type" value="Genomic_DNA"/>
</dbReference>
<sequence length="226" mass="24564">MQAEIDRARGIAEPLRMTYVLVVLSDLDFAWLAMRGRFAEAERIIAWREGLAAGESIPTHAESLVGARMALGLWQGRAAELLPAFEEFAAHSPFNMNLLVLALLVRDGRVAEARARYDRHGLRPVGDDWMSVIEHCLTAEVAFALGLPAVARAAYRWLSPYAGRVCSAGFSLAMGPVDAFLALAAAATGELRVAAGHADDALALCARWEIPLVARWLRGRREQGGC</sequence>
<organism evidence="1 2">
    <name type="scientific">Pseudonocardia thermophila</name>
    <dbReference type="NCBI Taxonomy" id="1848"/>
    <lineage>
        <taxon>Bacteria</taxon>
        <taxon>Bacillati</taxon>
        <taxon>Actinomycetota</taxon>
        <taxon>Actinomycetes</taxon>
        <taxon>Pseudonocardiales</taxon>
        <taxon>Pseudonocardiaceae</taxon>
        <taxon>Pseudonocardia</taxon>
    </lineage>
</organism>
<dbReference type="Proteomes" id="UP000184363">
    <property type="component" value="Unassembled WGS sequence"/>
</dbReference>
<accession>A0A1M6QVC6</accession>